<feature type="chain" id="PRO_5040465659" description="Chemosensory protein" evidence="1">
    <location>
        <begin position="27"/>
        <end position="119"/>
    </location>
</feature>
<dbReference type="AlphaFoldDB" id="A0A9P0GYC0"/>
<evidence type="ECO:0000313" key="3">
    <source>
        <dbReference type="Proteomes" id="UP001153737"/>
    </source>
</evidence>
<name>A0A9P0GYC0_PHACE</name>
<dbReference type="Proteomes" id="UP001153737">
    <property type="component" value="Chromosome 9"/>
</dbReference>
<evidence type="ECO:0000313" key="2">
    <source>
        <dbReference type="EMBL" id="CAH1183818.1"/>
    </source>
</evidence>
<accession>A0A9P0GYC0</accession>
<evidence type="ECO:0008006" key="4">
    <source>
        <dbReference type="Google" id="ProtNLM"/>
    </source>
</evidence>
<dbReference type="InterPro" id="IPR005055">
    <property type="entry name" value="A10/PebIII"/>
</dbReference>
<reference evidence="2" key="2">
    <citation type="submission" date="2022-10" db="EMBL/GenBank/DDBJ databases">
        <authorList>
            <consortium name="ENA_rothamsted_submissions"/>
            <consortium name="culmorum"/>
            <person name="King R."/>
        </authorList>
    </citation>
    <scope>NUCLEOTIDE SEQUENCE</scope>
</reference>
<dbReference type="PANTHER" id="PTHR11257">
    <property type="entry name" value="CHEMOSENSORY PROTEIN-RELATED"/>
    <property type="match status" value="1"/>
</dbReference>
<organism evidence="2 3">
    <name type="scientific">Phaedon cochleariae</name>
    <name type="common">Mustard beetle</name>
    <dbReference type="NCBI Taxonomy" id="80249"/>
    <lineage>
        <taxon>Eukaryota</taxon>
        <taxon>Metazoa</taxon>
        <taxon>Ecdysozoa</taxon>
        <taxon>Arthropoda</taxon>
        <taxon>Hexapoda</taxon>
        <taxon>Insecta</taxon>
        <taxon>Pterygota</taxon>
        <taxon>Neoptera</taxon>
        <taxon>Endopterygota</taxon>
        <taxon>Coleoptera</taxon>
        <taxon>Polyphaga</taxon>
        <taxon>Cucujiformia</taxon>
        <taxon>Chrysomeloidea</taxon>
        <taxon>Chrysomelidae</taxon>
        <taxon>Chrysomelinae</taxon>
        <taxon>Chrysomelini</taxon>
        <taxon>Phaedon</taxon>
    </lineage>
</organism>
<gene>
    <name evidence="2" type="ORF">PHAECO_LOCUS12930</name>
</gene>
<evidence type="ECO:0000256" key="1">
    <source>
        <dbReference type="SAM" id="SignalP"/>
    </source>
</evidence>
<feature type="signal peptide" evidence="1">
    <location>
        <begin position="1"/>
        <end position="26"/>
    </location>
</feature>
<dbReference type="Gene3D" id="1.10.2080.10">
    <property type="entry name" value="Insect odorant-binding protein A10/Ejaculatory bulb-specific protein 3"/>
    <property type="match status" value="1"/>
</dbReference>
<dbReference type="PANTHER" id="PTHR11257:SF11">
    <property type="entry name" value="CHEMOSENSORY PROTEIN 17"/>
    <property type="match status" value="1"/>
</dbReference>
<reference evidence="2" key="1">
    <citation type="submission" date="2022-01" db="EMBL/GenBank/DDBJ databases">
        <authorList>
            <person name="King R."/>
        </authorList>
    </citation>
    <scope>NUCLEOTIDE SEQUENCE</scope>
</reference>
<dbReference type="Pfam" id="PF03392">
    <property type="entry name" value="OS-D"/>
    <property type="match status" value="1"/>
</dbReference>
<keyword evidence="1" id="KW-0732">Signal</keyword>
<dbReference type="EMBL" id="OU896715">
    <property type="protein sequence ID" value="CAH1183818.1"/>
    <property type="molecule type" value="Genomic_DNA"/>
</dbReference>
<dbReference type="InterPro" id="IPR036682">
    <property type="entry name" value="OS_D_A10/PebIII_sf"/>
</dbReference>
<keyword evidence="3" id="KW-1185">Reference proteome</keyword>
<protein>
    <recommendedName>
        <fullName evidence="4">Chemosensory protein</fullName>
    </recommendedName>
</protein>
<dbReference type="OrthoDB" id="6355718at2759"/>
<sequence>MMHTSIYRDLLLTVIVFISIASISNARPTSTTERVSVSDDALENTLKDKRYLMRQLKCALGEAPCDPVGRRLKSLAPLVLQGSCSQCSPQEQRQIRKVLGYMQVNFPKEWNKILKQYSG</sequence>
<proteinExistence type="predicted"/>
<dbReference type="SUPFAM" id="SSF100910">
    <property type="entry name" value="Chemosensory protein Csp2"/>
    <property type="match status" value="1"/>
</dbReference>